<dbReference type="InterPro" id="IPR045185">
    <property type="entry name" value="PUB22/23/24-like"/>
</dbReference>
<evidence type="ECO:0000256" key="4">
    <source>
        <dbReference type="ARBA" id="ARBA00022786"/>
    </source>
</evidence>
<dbReference type="InterPro" id="IPR058678">
    <property type="entry name" value="ARM_PUB"/>
</dbReference>
<evidence type="ECO:0000256" key="3">
    <source>
        <dbReference type="ARBA" id="ARBA00022679"/>
    </source>
</evidence>
<dbReference type="Pfam" id="PF25598">
    <property type="entry name" value="ARM_PUB"/>
    <property type="match status" value="1"/>
</dbReference>
<evidence type="ECO:0000256" key="1">
    <source>
        <dbReference type="ARBA" id="ARBA00000900"/>
    </source>
</evidence>
<dbReference type="UniPathway" id="UPA00143"/>
<dbReference type="InterPro" id="IPR013083">
    <property type="entry name" value="Znf_RING/FYVE/PHD"/>
</dbReference>
<dbReference type="Gene3D" id="1.25.10.10">
    <property type="entry name" value="Leucine-rich Repeat Variant"/>
    <property type="match status" value="2"/>
</dbReference>
<dbReference type="InterPro" id="IPR016024">
    <property type="entry name" value="ARM-type_fold"/>
</dbReference>
<dbReference type="OrthoDB" id="10064100at2759"/>
<proteinExistence type="predicted"/>
<sequence length="409" mass="44728">MEELPSMFRCPISLQLMENPVTIATGVTYERRSIEKWLFTYKKTTCPATMQPLHNFDLIPNRTLKSLIDSWRSQSRRPTPPPSLPSSSSSSSPTVRAQLTSILSAMESSPFKVTYLKRLKSFIDGGRENPAVFIGSGGVDSLGRILSQANSAADGSDFSTFRACEEALAVLDRLPLAADEASIALLSKPESIKPMLDVLQRGGAEARLHAMAILQRISAANPAVADDFHHDIDVFKSLLDLLSDETSKCLTSSSLDLLLMIVENSKMNRLKAIEAGAVRVLVELLPDAGRRRGEKALLLLKRLCECAEGRSAIADHGMGIAAVASRVVRASDVETKMGVRILWLVGSFLPTKKVVDEMMACGAVRKLLGLLHGDGSSATKEKALKMIRMHGDAWRQYPCFPCELRAVKY</sequence>
<dbReference type="AlphaFoldDB" id="A0A2I0AEN1"/>
<dbReference type="InterPro" id="IPR011989">
    <property type="entry name" value="ARM-like"/>
</dbReference>
<keyword evidence="4 5" id="KW-0833">Ubl conjugation pathway</keyword>
<feature type="region of interest" description="Disordered" evidence="6">
    <location>
        <begin position="71"/>
        <end position="93"/>
    </location>
</feature>
<evidence type="ECO:0000313" key="8">
    <source>
        <dbReference type="EMBL" id="PKA53966.1"/>
    </source>
</evidence>
<protein>
    <recommendedName>
        <fullName evidence="5 7">U-box domain-containing protein</fullName>
        <ecNumber evidence="5">2.3.2.27</ecNumber>
    </recommendedName>
    <alternativeName>
        <fullName evidence="5">RING-type E3 ubiquitin transferase PUB</fullName>
    </alternativeName>
</protein>
<dbReference type="InterPro" id="IPR003613">
    <property type="entry name" value="Ubox_domain"/>
</dbReference>
<feature type="domain" description="U-box" evidence="7">
    <location>
        <begin position="3"/>
        <end position="78"/>
    </location>
</feature>
<comment type="function">
    <text evidence="5">Functions as an E3 ubiquitin ligase.</text>
</comment>
<reference evidence="8 9" key="1">
    <citation type="journal article" date="2017" name="Nature">
        <title>The Apostasia genome and the evolution of orchids.</title>
        <authorList>
            <person name="Zhang G.Q."/>
            <person name="Liu K.W."/>
            <person name="Li Z."/>
            <person name="Lohaus R."/>
            <person name="Hsiao Y.Y."/>
            <person name="Niu S.C."/>
            <person name="Wang J.Y."/>
            <person name="Lin Y.C."/>
            <person name="Xu Q."/>
            <person name="Chen L.J."/>
            <person name="Yoshida K."/>
            <person name="Fujiwara S."/>
            <person name="Wang Z.W."/>
            <person name="Zhang Y.Q."/>
            <person name="Mitsuda N."/>
            <person name="Wang M."/>
            <person name="Liu G.H."/>
            <person name="Pecoraro L."/>
            <person name="Huang H.X."/>
            <person name="Xiao X.J."/>
            <person name="Lin M."/>
            <person name="Wu X.Y."/>
            <person name="Wu W.L."/>
            <person name="Chen Y.Y."/>
            <person name="Chang S.B."/>
            <person name="Sakamoto S."/>
            <person name="Ohme-Takagi M."/>
            <person name="Yagi M."/>
            <person name="Zeng S.J."/>
            <person name="Shen C.Y."/>
            <person name="Yeh C.M."/>
            <person name="Luo Y.B."/>
            <person name="Tsai W.C."/>
            <person name="Van de Peer Y."/>
            <person name="Liu Z.J."/>
        </authorList>
    </citation>
    <scope>NUCLEOTIDE SEQUENCE [LARGE SCALE GENOMIC DNA]</scope>
    <source>
        <strain evidence="9">cv. Shenzhen</strain>
        <tissue evidence="8">Stem</tissue>
    </source>
</reference>
<evidence type="ECO:0000256" key="6">
    <source>
        <dbReference type="SAM" id="MobiDB-lite"/>
    </source>
</evidence>
<accession>A0A2I0AEN1</accession>
<dbReference type="SUPFAM" id="SSF48371">
    <property type="entry name" value="ARM repeat"/>
    <property type="match status" value="1"/>
</dbReference>
<dbReference type="CDD" id="cd16664">
    <property type="entry name" value="RING-Ubox_PUB"/>
    <property type="match status" value="1"/>
</dbReference>
<dbReference type="EMBL" id="KZ451987">
    <property type="protein sequence ID" value="PKA53966.1"/>
    <property type="molecule type" value="Genomic_DNA"/>
</dbReference>
<gene>
    <name evidence="8" type="primary">PUB23</name>
    <name evidence="8" type="ORF">AXF42_Ash016131</name>
</gene>
<comment type="pathway">
    <text evidence="2 5">Protein modification; protein ubiquitination.</text>
</comment>
<dbReference type="GO" id="GO:0016567">
    <property type="term" value="P:protein ubiquitination"/>
    <property type="evidence" value="ECO:0007669"/>
    <property type="project" value="UniProtKB-UniRule"/>
</dbReference>
<dbReference type="Pfam" id="PF04564">
    <property type="entry name" value="U-box"/>
    <property type="match status" value="1"/>
</dbReference>
<evidence type="ECO:0000256" key="2">
    <source>
        <dbReference type="ARBA" id="ARBA00004906"/>
    </source>
</evidence>
<dbReference type="Proteomes" id="UP000236161">
    <property type="component" value="Unassembled WGS sequence"/>
</dbReference>
<evidence type="ECO:0000313" key="9">
    <source>
        <dbReference type="Proteomes" id="UP000236161"/>
    </source>
</evidence>
<dbReference type="Gene3D" id="3.30.40.10">
    <property type="entry name" value="Zinc/RING finger domain, C3HC4 (zinc finger)"/>
    <property type="match status" value="1"/>
</dbReference>
<comment type="catalytic activity">
    <reaction evidence="1 5">
        <text>S-ubiquitinyl-[E2 ubiquitin-conjugating enzyme]-L-cysteine + [acceptor protein]-L-lysine = [E2 ubiquitin-conjugating enzyme]-L-cysteine + N(6)-ubiquitinyl-[acceptor protein]-L-lysine.</text>
        <dbReference type="EC" id="2.3.2.27"/>
    </reaction>
</comment>
<dbReference type="PROSITE" id="PS51698">
    <property type="entry name" value="U_BOX"/>
    <property type="match status" value="1"/>
</dbReference>
<dbReference type="EC" id="2.3.2.27" evidence="5"/>
<dbReference type="InterPro" id="IPR045210">
    <property type="entry name" value="RING-Ubox_PUB"/>
</dbReference>
<dbReference type="GO" id="GO:0061630">
    <property type="term" value="F:ubiquitin protein ligase activity"/>
    <property type="evidence" value="ECO:0007669"/>
    <property type="project" value="UniProtKB-UniRule"/>
</dbReference>
<dbReference type="PANTHER" id="PTHR22849">
    <property type="entry name" value="WDSAM1 PROTEIN"/>
    <property type="match status" value="1"/>
</dbReference>
<name>A0A2I0AEN1_9ASPA</name>
<dbReference type="PANTHER" id="PTHR22849:SF23">
    <property type="entry name" value="U-BOX DOMAIN-CONTAINING PROTEIN"/>
    <property type="match status" value="1"/>
</dbReference>
<dbReference type="STRING" id="1088818.A0A2I0AEN1"/>
<evidence type="ECO:0000259" key="7">
    <source>
        <dbReference type="PROSITE" id="PS51698"/>
    </source>
</evidence>
<dbReference type="SUPFAM" id="SSF57850">
    <property type="entry name" value="RING/U-box"/>
    <property type="match status" value="1"/>
</dbReference>
<keyword evidence="3 5" id="KW-0808">Transferase</keyword>
<keyword evidence="9" id="KW-1185">Reference proteome</keyword>
<evidence type="ECO:0000256" key="5">
    <source>
        <dbReference type="RuleBase" id="RU369093"/>
    </source>
</evidence>
<dbReference type="SMART" id="SM00504">
    <property type="entry name" value="Ubox"/>
    <property type="match status" value="1"/>
</dbReference>
<organism evidence="8 9">
    <name type="scientific">Apostasia shenzhenica</name>
    <dbReference type="NCBI Taxonomy" id="1088818"/>
    <lineage>
        <taxon>Eukaryota</taxon>
        <taxon>Viridiplantae</taxon>
        <taxon>Streptophyta</taxon>
        <taxon>Embryophyta</taxon>
        <taxon>Tracheophyta</taxon>
        <taxon>Spermatophyta</taxon>
        <taxon>Magnoliopsida</taxon>
        <taxon>Liliopsida</taxon>
        <taxon>Asparagales</taxon>
        <taxon>Orchidaceae</taxon>
        <taxon>Apostasioideae</taxon>
        <taxon>Apostasia</taxon>
    </lineage>
</organism>